<dbReference type="CDD" id="cd05233">
    <property type="entry name" value="SDR_c"/>
    <property type="match status" value="1"/>
</dbReference>
<sequence length="252" mass="26539">MQQRVLVTAGASGIGLAVAQRFAADGARVHIADIDQHSLNAITSANELISGSVADISDPMAVKRLFSEVQVQLGGLDVLVNNAGVAGPTAPVEEYDPAAWLAVMNVNLNGTFYVTQQAIPLLKQSSQASIIIMSSVAGRFGYPDRSGYSASKWGLVGLAKTLSLELGPWGITCNTIHPGAVEGARIQNVLKGRAERSGRSVQEETDDALHNQAIKHFVDPADIAELVQFLAGKHARSISGQLFPIDGDSKTA</sequence>
<dbReference type="SUPFAM" id="SSF51735">
    <property type="entry name" value="NAD(P)-binding Rossmann-fold domains"/>
    <property type="match status" value="1"/>
</dbReference>
<dbReference type="FunFam" id="3.40.50.720:FF:000084">
    <property type="entry name" value="Short-chain dehydrogenase reductase"/>
    <property type="match status" value="1"/>
</dbReference>
<dbReference type="EMBL" id="JACCEV010000002">
    <property type="protein sequence ID" value="NYT85371.1"/>
    <property type="molecule type" value="Genomic_DNA"/>
</dbReference>
<proteinExistence type="inferred from homology"/>
<evidence type="ECO:0000256" key="2">
    <source>
        <dbReference type="ARBA" id="ARBA00023002"/>
    </source>
</evidence>
<dbReference type="PANTHER" id="PTHR24321:SF8">
    <property type="entry name" value="ESTRADIOL 17-BETA-DEHYDROGENASE 8-RELATED"/>
    <property type="match status" value="1"/>
</dbReference>
<evidence type="ECO:0000256" key="3">
    <source>
        <dbReference type="RuleBase" id="RU000363"/>
    </source>
</evidence>
<dbReference type="PANTHER" id="PTHR24321">
    <property type="entry name" value="DEHYDROGENASES, SHORT CHAIN"/>
    <property type="match status" value="1"/>
</dbReference>
<dbReference type="Proteomes" id="UP000554144">
    <property type="component" value="Unassembled WGS sequence"/>
</dbReference>
<keyword evidence="2" id="KW-0560">Oxidoreductase</keyword>
<dbReference type="NCBIfam" id="NF009466">
    <property type="entry name" value="PRK12826.1-2"/>
    <property type="match status" value="1"/>
</dbReference>
<reference evidence="4 5" key="1">
    <citation type="submission" date="2020-07" db="EMBL/GenBank/DDBJ databases">
        <title>Taxonomic revisions and descriptions of new bacterial species based on genomic comparisons in the high-G+C-content subgroup of the family Alcaligenaceae.</title>
        <authorList>
            <person name="Szabo A."/>
            <person name="Felfoldi T."/>
        </authorList>
    </citation>
    <scope>NUCLEOTIDE SEQUENCE [LARGE SCALE GENOMIC DNA]</scope>
    <source>
        <strain evidence="4 5">DSM 25667</strain>
    </source>
</reference>
<dbReference type="InterPro" id="IPR002347">
    <property type="entry name" value="SDR_fam"/>
</dbReference>
<dbReference type="PRINTS" id="PR00081">
    <property type="entry name" value="GDHRDH"/>
</dbReference>
<gene>
    <name evidence="4" type="ORF">H0A62_07115</name>
</gene>
<comment type="similarity">
    <text evidence="1 3">Belongs to the short-chain dehydrogenases/reductases (SDR) family.</text>
</comment>
<dbReference type="RefSeq" id="WP_130038974.1">
    <property type="nucleotide sequence ID" value="NZ_JACCEV010000002.1"/>
</dbReference>
<dbReference type="InterPro" id="IPR036291">
    <property type="entry name" value="NAD(P)-bd_dom_sf"/>
</dbReference>
<dbReference type="InterPro" id="IPR020904">
    <property type="entry name" value="Sc_DH/Rdtase_CS"/>
</dbReference>
<dbReference type="OrthoDB" id="9806974at2"/>
<dbReference type="GO" id="GO:0016491">
    <property type="term" value="F:oxidoreductase activity"/>
    <property type="evidence" value="ECO:0007669"/>
    <property type="project" value="UniProtKB-KW"/>
</dbReference>
<dbReference type="PROSITE" id="PS00061">
    <property type="entry name" value="ADH_SHORT"/>
    <property type="match status" value="1"/>
</dbReference>
<evidence type="ECO:0000313" key="5">
    <source>
        <dbReference type="Proteomes" id="UP000554144"/>
    </source>
</evidence>
<comment type="caution">
    <text evidence="4">The sequence shown here is derived from an EMBL/GenBank/DDBJ whole genome shotgun (WGS) entry which is preliminary data.</text>
</comment>
<dbReference type="AlphaFoldDB" id="A0A853GT35"/>
<keyword evidence="5" id="KW-1185">Reference proteome</keyword>
<evidence type="ECO:0000256" key="1">
    <source>
        <dbReference type="ARBA" id="ARBA00006484"/>
    </source>
</evidence>
<dbReference type="Gene3D" id="3.40.50.720">
    <property type="entry name" value="NAD(P)-binding Rossmann-like Domain"/>
    <property type="match status" value="1"/>
</dbReference>
<name>A0A853GT35_9BURK</name>
<accession>A0A853GT35</accession>
<evidence type="ECO:0000313" key="4">
    <source>
        <dbReference type="EMBL" id="NYT85371.1"/>
    </source>
</evidence>
<dbReference type="PRINTS" id="PR00080">
    <property type="entry name" value="SDRFAMILY"/>
</dbReference>
<protein>
    <submittedName>
        <fullName evidence="4">SDR family oxidoreductase</fullName>
    </submittedName>
</protein>
<dbReference type="Pfam" id="PF00106">
    <property type="entry name" value="adh_short"/>
    <property type="match status" value="1"/>
</dbReference>
<organism evidence="4 5">
    <name type="scientific">Pollutimonas harenae</name>
    <dbReference type="NCBI Taxonomy" id="657015"/>
    <lineage>
        <taxon>Bacteria</taxon>
        <taxon>Pseudomonadati</taxon>
        <taxon>Pseudomonadota</taxon>
        <taxon>Betaproteobacteria</taxon>
        <taxon>Burkholderiales</taxon>
        <taxon>Alcaligenaceae</taxon>
        <taxon>Pollutimonas</taxon>
    </lineage>
</organism>